<dbReference type="GO" id="GO:0004180">
    <property type="term" value="F:carboxypeptidase activity"/>
    <property type="evidence" value="ECO:0007669"/>
    <property type="project" value="UniProtKB-ARBA"/>
</dbReference>
<keyword evidence="6 7" id="KW-0961">Cell wall biogenesis/degradation</keyword>
<dbReference type="InterPro" id="IPR052905">
    <property type="entry name" value="LD-transpeptidase_YkuD-like"/>
</dbReference>
<comment type="similarity">
    <text evidence="2">Belongs to the YkuD family.</text>
</comment>
<dbReference type="AlphaFoldDB" id="A0A437JW69"/>
<dbReference type="Pfam" id="PF03734">
    <property type="entry name" value="YkuD"/>
    <property type="match status" value="1"/>
</dbReference>
<keyword evidence="5 7" id="KW-0573">Peptidoglycan synthesis</keyword>
<dbReference type="InterPro" id="IPR038063">
    <property type="entry name" value="Transpep_catalytic_dom"/>
</dbReference>
<dbReference type="Gene3D" id="1.10.101.10">
    <property type="entry name" value="PGBD-like superfamily/PGBD"/>
    <property type="match status" value="1"/>
</dbReference>
<organism evidence="10 11">
    <name type="scientific">Rubrivivax albus</name>
    <dbReference type="NCBI Taxonomy" id="2499835"/>
    <lineage>
        <taxon>Bacteria</taxon>
        <taxon>Pseudomonadati</taxon>
        <taxon>Pseudomonadota</taxon>
        <taxon>Betaproteobacteria</taxon>
        <taxon>Burkholderiales</taxon>
        <taxon>Sphaerotilaceae</taxon>
        <taxon>Rubrivivax</taxon>
    </lineage>
</organism>
<dbReference type="InterPro" id="IPR036365">
    <property type="entry name" value="PGBD-like_sf"/>
</dbReference>
<evidence type="ECO:0000313" key="10">
    <source>
        <dbReference type="EMBL" id="RVT51632.1"/>
    </source>
</evidence>
<evidence type="ECO:0000256" key="6">
    <source>
        <dbReference type="ARBA" id="ARBA00023316"/>
    </source>
</evidence>
<feature type="chain" id="PRO_5019222399" evidence="8">
    <location>
        <begin position="20"/>
        <end position="489"/>
    </location>
</feature>
<dbReference type="GO" id="GO:0071555">
    <property type="term" value="P:cell wall organization"/>
    <property type="evidence" value="ECO:0007669"/>
    <property type="project" value="UniProtKB-UniRule"/>
</dbReference>
<evidence type="ECO:0000256" key="1">
    <source>
        <dbReference type="ARBA" id="ARBA00004752"/>
    </source>
</evidence>
<dbReference type="RefSeq" id="WP_128198633.1">
    <property type="nucleotide sequence ID" value="NZ_SACT01000003.1"/>
</dbReference>
<gene>
    <name evidence="10" type="ORF">ENE75_12510</name>
</gene>
<keyword evidence="3" id="KW-0808">Transferase</keyword>
<feature type="domain" description="L,D-TPase catalytic" evidence="9">
    <location>
        <begin position="249"/>
        <end position="432"/>
    </location>
</feature>
<dbReference type="SUPFAM" id="SSF47090">
    <property type="entry name" value="PGBD-like"/>
    <property type="match status" value="1"/>
</dbReference>
<dbReference type="CDD" id="cd16913">
    <property type="entry name" value="YkuD_like"/>
    <property type="match status" value="1"/>
</dbReference>
<evidence type="ECO:0000256" key="2">
    <source>
        <dbReference type="ARBA" id="ARBA00005992"/>
    </source>
</evidence>
<dbReference type="Pfam" id="PF01471">
    <property type="entry name" value="PG_binding_1"/>
    <property type="match status" value="1"/>
</dbReference>
<keyword evidence="4 7" id="KW-0133">Cell shape</keyword>
<evidence type="ECO:0000259" key="9">
    <source>
        <dbReference type="PROSITE" id="PS52029"/>
    </source>
</evidence>
<evidence type="ECO:0000256" key="8">
    <source>
        <dbReference type="SAM" id="SignalP"/>
    </source>
</evidence>
<dbReference type="InterPro" id="IPR036366">
    <property type="entry name" value="PGBDSf"/>
</dbReference>
<evidence type="ECO:0000256" key="5">
    <source>
        <dbReference type="ARBA" id="ARBA00022984"/>
    </source>
</evidence>
<accession>A0A437JW69</accession>
<dbReference type="InterPro" id="IPR002477">
    <property type="entry name" value="Peptidoglycan-bd-like"/>
</dbReference>
<dbReference type="PANTHER" id="PTHR41533">
    <property type="entry name" value="L,D-TRANSPEPTIDASE HI_1667-RELATED"/>
    <property type="match status" value="1"/>
</dbReference>
<dbReference type="Proteomes" id="UP000288178">
    <property type="component" value="Unassembled WGS sequence"/>
</dbReference>
<dbReference type="PROSITE" id="PS52029">
    <property type="entry name" value="LD_TPASE"/>
    <property type="match status" value="1"/>
</dbReference>
<dbReference type="GO" id="GO:0009252">
    <property type="term" value="P:peptidoglycan biosynthetic process"/>
    <property type="evidence" value="ECO:0007669"/>
    <property type="project" value="UniProtKB-UniPathway"/>
</dbReference>
<dbReference type="SUPFAM" id="SSF141523">
    <property type="entry name" value="L,D-transpeptidase catalytic domain-like"/>
    <property type="match status" value="1"/>
</dbReference>
<dbReference type="EMBL" id="SACT01000003">
    <property type="protein sequence ID" value="RVT51632.1"/>
    <property type="molecule type" value="Genomic_DNA"/>
</dbReference>
<proteinExistence type="inferred from homology"/>
<evidence type="ECO:0000256" key="3">
    <source>
        <dbReference type="ARBA" id="ARBA00022679"/>
    </source>
</evidence>
<reference evidence="10 11" key="1">
    <citation type="submission" date="2019-01" db="EMBL/GenBank/DDBJ databases">
        <authorList>
            <person name="Chen W.-M."/>
        </authorList>
    </citation>
    <scope>NUCLEOTIDE SEQUENCE [LARGE SCALE GENOMIC DNA]</scope>
    <source>
        <strain evidence="10 11">ICH-3</strain>
    </source>
</reference>
<dbReference type="PANTHER" id="PTHR41533:SF2">
    <property type="entry name" value="BLR7131 PROTEIN"/>
    <property type="match status" value="1"/>
</dbReference>
<dbReference type="InterPro" id="IPR045380">
    <property type="entry name" value="LD_TPept_scaffold_dom"/>
</dbReference>
<feature type="active site" description="Nucleophile" evidence="7">
    <location>
        <position position="404"/>
    </location>
</feature>
<name>A0A437JW69_9BURK</name>
<dbReference type="Pfam" id="PF20142">
    <property type="entry name" value="Scaffold"/>
    <property type="match status" value="1"/>
</dbReference>
<dbReference type="UniPathway" id="UPA00219"/>
<feature type="active site" description="Proton donor/acceptor" evidence="7">
    <location>
        <position position="385"/>
    </location>
</feature>
<evidence type="ECO:0000256" key="4">
    <source>
        <dbReference type="ARBA" id="ARBA00022960"/>
    </source>
</evidence>
<comment type="caution">
    <text evidence="10">The sequence shown here is derived from an EMBL/GenBank/DDBJ whole genome shotgun (WGS) entry which is preliminary data.</text>
</comment>
<dbReference type="OrthoDB" id="9778545at2"/>
<keyword evidence="11" id="KW-1185">Reference proteome</keyword>
<feature type="signal peptide" evidence="8">
    <location>
        <begin position="1"/>
        <end position="19"/>
    </location>
</feature>
<evidence type="ECO:0000256" key="7">
    <source>
        <dbReference type="PROSITE-ProRule" id="PRU01373"/>
    </source>
</evidence>
<comment type="pathway">
    <text evidence="1 7">Cell wall biogenesis; peptidoglycan biosynthesis.</text>
</comment>
<sequence length="489" mass="53614">MQRRTLLLAGLPWPMWAAAQGGTPWTDALARDAVALLADAASHGLDPADYDAPSLALALQAGTSPSTLGPRLGTAMQRYLHDLHFGRVEPQAIHHDFRPVRRVPFDAAAVLDTALATGSVAGAVTAAAPPFPTYDQLRATLARCRALATDPAWTSPLPTLPKAGRVEDLAAWAGVSTLRARLLAWGDLAGDAPLDAALQAFQRRHGLADDGVLGRATWAALQVTPAQRARQIELTLERLRWTPLLQGPRMIVVNIPEYVLRAYEVLDGRIRVQLTMKVVVGKAADTRTPLIDEDLRFIEFSPYWNVPPSIARKELVPRLRRDPGHWSREGFEFVGPGGQVDTALSATRLDSVLAGGWRIRQRPGPRNALGDIKFVFPNREAIYLHHTPSVSLFERARRDFSHGCIRIEQPEALAQWVLRDQPGWDAGRIRAAMTAGTSSTLALAAPIPVLIAYGTTLVKDGRTYFYDDVYGLDRRLDAALQTRPRSTPR</sequence>
<dbReference type="GO" id="GO:0016740">
    <property type="term" value="F:transferase activity"/>
    <property type="evidence" value="ECO:0007669"/>
    <property type="project" value="UniProtKB-KW"/>
</dbReference>
<dbReference type="InterPro" id="IPR005490">
    <property type="entry name" value="LD_TPept_cat_dom"/>
</dbReference>
<keyword evidence="8" id="KW-0732">Signal</keyword>
<evidence type="ECO:0000313" key="11">
    <source>
        <dbReference type="Proteomes" id="UP000288178"/>
    </source>
</evidence>
<dbReference type="GO" id="GO:0008360">
    <property type="term" value="P:regulation of cell shape"/>
    <property type="evidence" value="ECO:0007669"/>
    <property type="project" value="UniProtKB-UniRule"/>
</dbReference>
<dbReference type="Gene3D" id="2.40.440.10">
    <property type="entry name" value="L,D-transpeptidase catalytic domain-like"/>
    <property type="match status" value="1"/>
</dbReference>
<protein>
    <submittedName>
        <fullName evidence="10">Murein L,D-transpeptidase</fullName>
    </submittedName>
</protein>